<keyword evidence="1" id="KW-0472">Membrane</keyword>
<proteinExistence type="predicted"/>
<keyword evidence="3" id="KW-1185">Reference proteome</keyword>
<gene>
    <name evidence="2" type="ORF">V1478_004631</name>
</gene>
<protein>
    <submittedName>
        <fullName evidence="2">Uncharacterized protein</fullName>
    </submittedName>
</protein>
<keyword evidence="1" id="KW-0812">Transmembrane</keyword>
<organism evidence="2 3">
    <name type="scientific">Vespula squamosa</name>
    <name type="common">Southern yellow jacket</name>
    <name type="synonym">Wasp</name>
    <dbReference type="NCBI Taxonomy" id="30214"/>
    <lineage>
        <taxon>Eukaryota</taxon>
        <taxon>Metazoa</taxon>
        <taxon>Ecdysozoa</taxon>
        <taxon>Arthropoda</taxon>
        <taxon>Hexapoda</taxon>
        <taxon>Insecta</taxon>
        <taxon>Pterygota</taxon>
        <taxon>Neoptera</taxon>
        <taxon>Endopterygota</taxon>
        <taxon>Hymenoptera</taxon>
        <taxon>Apocrita</taxon>
        <taxon>Aculeata</taxon>
        <taxon>Vespoidea</taxon>
        <taxon>Vespidae</taxon>
        <taxon>Vespinae</taxon>
        <taxon>Vespula</taxon>
    </lineage>
</organism>
<feature type="transmembrane region" description="Helical" evidence="1">
    <location>
        <begin position="35"/>
        <end position="54"/>
    </location>
</feature>
<sequence>MVTHSRQVYHRIFRRISQVDADSYENIDRRNMQILFVYTIRIYFVLLGVIKVATRLNFNLEVVYSGRIDQVDQTKSTSRIVSNL</sequence>
<keyword evidence="1" id="KW-1133">Transmembrane helix</keyword>
<accession>A0ABD2BHN2</accession>
<evidence type="ECO:0000256" key="1">
    <source>
        <dbReference type="SAM" id="Phobius"/>
    </source>
</evidence>
<evidence type="ECO:0000313" key="2">
    <source>
        <dbReference type="EMBL" id="KAL2731943.1"/>
    </source>
</evidence>
<reference evidence="2 3" key="1">
    <citation type="journal article" date="2024" name="Ann. Entomol. Soc. Am.">
        <title>Genomic analyses of the southern and eastern yellowjacket wasps (Hymenoptera: Vespidae) reveal evolutionary signatures of social life.</title>
        <authorList>
            <person name="Catto M.A."/>
            <person name="Caine P.B."/>
            <person name="Orr S.E."/>
            <person name="Hunt B.G."/>
            <person name="Goodisman M.A.D."/>
        </authorList>
    </citation>
    <scope>NUCLEOTIDE SEQUENCE [LARGE SCALE GENOMIC DNA]</scope>
    <source>
        <strain evidence="2">233</strain>
        <tissue evidence="2">Head and thorax</tissue>
    </source>
</reference>
<name>A0ABD2BHN2_VESSQ</name>
<evidence type="ECO:0000313" key="3">
    <source>
        <dbReference type="Proteomes" id="UP001607302"/>
    </source>
</evidence>
<dbReference type="EMBL" id="JAUDFV010000102">
    <property type="protein sequence ID" value="KAL2731943.1"/>
    <property type="molecule type" value="Genomic_DNA"/>
</dbReference>
<dbReference type="Proteomes" id="UP001607302">
    <property type="component" value="Unassembled WGS sequence"/>
</dbReference>
<dbReference type="AlphaFoldDB" id="A0ABD2BHN2"/>
<comment type="caution">
    <text evidence="2">The sequence shown here is derived from an EMBL/GenBank/DDBJ whole genome shotgun (WGS) entry which is preliminary data.</text>
</comment>